<evidence type="ECO:0000313" key="14">
    <source>
        <dbReference type="EMBL" id="HJC63056.1"/>
    </source>
</evidence>
<dbReference type="Proteomes" id="UP000823886">
    <property type="component" value="Unassembled WGS sequence"/>
</dbReference>
<dbReference type="GO" id="GO:0005886">
    <property type="term" value="C:plasma membrane"/>
    <property type="evidence" value="ECO:0007669"/>
    <property type="project" value="UniProtKB-SubCell"/>
</dbReference>
<name>A0A9D2TBJ9_9FIRM</name>
<dbReference type="GO" id="GO:0015297">
    <property type="term" value="F:antiporter activity"/>
    <property type="evidence" value="ECO:0007669"/>
    <property type="project" value="UniProtKB-KW"/>
</dbReference>
<dbReference type="PANTHER" id="PTHR43298">
    <property type="entry name" value="MULTIDRUG RESISTANCE PROTEIN NORM-RELATED"/>
    <property type="match status" value="1"/>
</dbReference>
<evidence type="ECO:0000256" key="3">
    <source>
        <dbReference type="ARBA" id="ARBA00010199"/>
    </source>
</evidence>
<evidence type="ECO:0000256" key="6">
    <source>
        <dbReference type="ARBA" id="ARBA00022449"/>
    </source>
</evidence>
<evidence type="ECO:0000256" key="9">
    <source>
        <dbReference type="ARBA" id="ARBA00022989"/>
    </source>
</evidence>
<dbReference type="GO" id="GO:0006811">
    <property type="term" value="P:monoatomic ion transport"/>
    <property type="evidence" value="ECO:0007669"/>
    <property type="project" value="UniProtKB-KW"/>
</dbReference>
<keyword evidence="6" id="KW-0050">Antiport</keyword>
<dbReference type="PANTHER" id="PTHR43298:SF2">
    <property type="entry name" value="FMN_FAD EXPORTER YEEO-RELATED"/>
    <property type="match status" value="1"/>
</dbReference>
<keyword evidence="9 13" id="KW-1133">Transmembrane helix</keyword>
<keyword evidence="8 13" id="KW-0812">Transmembrane</keyword>
<keyword evidence="5" id="KW-0813">Transport</keyword>
<evidence type="ECO:0000256" key="12">
    <source>
        <dbReference type="ARBA" id="ARBA00031636"/>
    </source>
</evidence>
<feature type="transmembrane region" description="Helical" evidence="13">
    <location>
        <begin position="94"/>
        <end position="121"/>
    </location>
</feature>
<comment type="caution">
    <text evidence="14">The sequence shown here is derived from an EMBL/GenBank/DDBJ whole genome shotgun (WGS) entry which is preliminary data.</text>
</comment>
<evidence type="ECO:0000256" key="7">
    <source>
        <dbReference type="ARBA" id="ARBA00022475"/>
    </source>
</evidence>
<evidence type="ECO:0000313" key="15">
    <source>
        <dbReference type="Proteomes" id="UP000823886"/>
    </source>
</evidence>
<sequence length="463" mass="49488">MSGNKDLTEGKVGKVLLRFSVPFFLANLLQALYGAVDLMVVGKFCSAQSVAAVSTGTQVTQIITSLITGFTLAGTVLVGRYTGMGKKKKVEETIGTTLVFFAVFSLALTLVFLLAVPVILGLLQVPEASYTEAFQYVTICGLGIFFICEYNALSAVLRGYGDSLSPLLFVGAACVCNIAGDFLLVGCFSMGAAGTAAATVFSQGVSMLLAAASFWRRKKQFAFSVRSLRLQPQILKEVIQVGIPVSFQECMVRLSFLYLTTITNRLGVSAASAVGIASKYDVFAMLPATSVGSALSALTAQNMGAGKKSRADQFLRYGTAVSFSCSLVFFCWAQLSPETMLGLFTNDSGILKAGIPFLKSCSLDYVAVSLLFPVNGYLNGREKTVFTMENNCMGALLIRVPILGFLRHEGIAWLGLYGLASPIATASMAGMNFVYLVWLKKREERREQPGVGRTVPLSSDSGI</sequence>
<feature type="transmembrane region" description="Helical" evidence="13">
    <location>
        <begin position="164"/>
        <end position="185"/>
    </location>
</feature>
<keyword evidence="11 13" id="KW-0472">Membrane</keyword>
<dbReference type="GO" id="GO:0042910">
    <property type="term" value="F:xenobiotic transmembrane transporter activity"/>
    <property type="evidence" value="ECO:0007669"/>
    <property type="project" value="InterPro"/>
</dbReference>
<accession>A0A9D2TBJ9</accession>
<dbReference type="InterPro" id="IPR050222">
    <property type="entry name" value="MATE_MdtK"/>
</dbReference>
<reference evidence="14" key="2">
    <citation type="submission" date="2021-04" db="EMBL/GenBank/DDBJ databases">
        <authorList>
            <person name="Gilroy R."/>
        </authorList>
    </citation>
    <scope>NUCLEOTIDE SEQUENCE</scope>
    <source>
        <strain evidence="14">ChiBcec2-3848</strain>
    </source>
</reference>
<gene>
    <name evidence="14" type="ORF">H9753_05490</name>
</gene>
<keyword evidence="7" id="KW-1003">Cell membrane</keyword>
<comment type="subcellular location">
    <subcellularLocation>
        <location evidence="2">Cell membrane</location>
        <topology evidence="2">Multi-pass membrane protein</topology>
    </subcellularLocation>
</comment>
<protein>
    <recommendedName>
        <fullName evidence="4">Probable multidrug resistance protein NorM</fullName>
    </recommendedName>
    <alternativeName>
        <fullName evidence="12">Multidrug-efflux transporter</fullName>
    </alternativeName>
</protein>
<dbReference type="EMBL" id="DWVZ01000071">
    <property type="protein sequence ID" value="HJC63056.1"/>
    <property type="molecule type" value="Genomic_DNA"/>
</dbReference>
<feature type="transmembrane region" description="Helical" evidence="13">
    <location>
        <begin position="314"/>
        <end position="335"/>
    </location>
</feature>
<keyword evidence="10" id="KW-0406">Ion transport</keyword>
<dbReference type="InterPro" id="IPR048279">
    <property type="entry name" value="MdtK-like"/>
</dbReference>
<evidence type="ECO:0000256" key="13">
    <source>
        <dbReference type="SAM" id="Phobius"/>
    </source>
</evidence>
<dbReference type="AlphaFoldDB" id="A0A9D2TBJ9"/>
<dbReference type="PIRSF" id="PIRSF006603">
    <property type="entry name" value="DinF"/>
    <property type="match status" value="1"/>
</dbReference>
<evidence type="ECO:0000256" key="11">
    <source>
        <dbReference type="ARBA" id="ARBA00023136"/>
    </source>
</evidence>
<feature type="transmembrane region" description="Helical" evidence="13">
    <location>
        <begin position="414"/>
        <end position="438"/>
    </location>
</feature>
<reference evidence="14" key="1">
    <citation type="journal article" date="2021" name="PeerJ">
        <title>Extensive microbial diversity within the chicken gut microbiome revealed by metagenomics and culture.</title>
        <authorList>
            <person name="Gilroy R."/>
            <person name="Ravi A."/>
            <person name="Getino M."/>
            <person name="Pursley I."/>
            <person name="Horton D.L."/>
            <person name="Alikhan N.F."/>
            <person name="Baker D."/>
            <person name="Gharbi K."/>
            <person name="Hall N."/>
            <person name="Watson M."/>
            <person name="Adriaenssens E.M."/>
            <person name="Foster-Nyarko E."/>
            <person name="Jarju S."/>
            <person name="Secka A."/>
            <person name="Antonio M."/>
            <person name="Oren A."/>
            <person name="Chaudhuri R.R."/>
            <person name="La Ragione R."/>
            <person name="Hildebrand F."/>
            <person name="Pallen M.J."/>
        </authorList>
    </citation>
    <scope>NUCLEOTIDE SEQUENCE</scope>
    <source>
        <strain evidence="14">ChiBcec2-3848</strain>
    </source>
</reference>
<organism evidence="14 15">
    <name type="scientific">Candidatus Blautia merdavium</name>
    <dbReference type="NCBI Taxonomy" id="2838494"/>
    <lineage>
        <taxon>Bacteria</taxon>
        <taxon>Bacillati</taxon>
        <taxon>Bacillota</taxon>
        <taxon>Clostridia</taxon>
        <taxon>Lachnospirales</taxon>
        <taxon>Lachnospiraceae</taxon>
        <taxon>Blautia</taxon>
    </lineage>
</organism>
<evidence type="ECO:0000256" key="10">
    <source>
        <dbReference type="ARBA" id="ARBA00023065"/>
    </source>
</evidence>
<evidence type="ECO:0000256" key="5">
    <source>
        <dbReference type="ARBA" id="ARBA00022448"/>
    </source>
</evidence>
<dbReference type="CDD" id="cd13138">
    <property type="entry name" value="MATE_yoeA_like"/>
    <property type="match status" value="1"/>
</dbReference>
<dbReference type="Pfam" id="PF01554">
    <property type="entry name" value="MatE"/>
    <property type="match status" value="2"/>
</dbReference>
<feature type="transmembrane region" description="Helical" evidence="13">
    <location>
        <begin position="62"/>
        <end position="82"/>
    </location>
</feature>
<feature type="transmembrane region" description="Helical" evidence="13">
    <location>
        <begin position="133"/>
        <end position="152"/>
    </location>
</feature>
<feature type="transmembrane region" description="Helical" evidence="13">
    <location>
        <begin position="21"/>
        <end position="42"/>
    </location>
</feature>
<evidence type="ECO:0000256" key="2">
    <source>
        <dbReference type="ARBA" id="ARBA00004651"/>
    </source>
</evidence>
<dbReference type="InterPro" id="IPR002528">
    <property type="entry name" value="MATE_fam"/>
</dbReference>
<evidence type="ECO:0000256" key="8">
    <source>
        <dbReference type="ARBA" id="ARBA00022692"/>
    </source>
</evidence>
<proteinExistence type="inferred from homology"/>
<evidence type="ECO:0000256" key="4">
    <source>
        <dbReference type="ARBA" id="ARBA00020268"/>
    </source>
</evidence>
<dbReference type="NCBIfam" id="TIGR00797">
    <property type="entry name" value="matE"/>
    <property type="match status" value="1"/>
</dbReference>
<evidence type="ECO:0000256" key="1">
    <source>
        <dbReference type="ARBA" id="ARBA00003408"/>
    </source>
</evidence>
<feature type="transmembrane region" description="Helical" evidence="13">
    <location>
        <begin position="191"/>
        <end position="215"/>
    </location>
</feature>
<comment type="similarity">
    <text evidence="3">Belongs to the multi antimicrobial extrusion (MATE) (TC 2.A.66.1) family.</text>
</comment>
<comment type="function">
    <text evidence="1">Multidrug efflux pump.</text>
</comment>